<evidence type="ECO:0000313" key="14">
    <source>
        <dbReference type="EMBL" id="PNY05064.1"/>
    </source>
</evidence>
<evidence type="ECO:0000256" key="10">
    <source>
        <dbReference type="ARBA" id="ARBA00022989"/>
    </source>
</evidence>
<dbReference type="EMBL" id="ASHM01000614">
    <property type="protein sequence ID" value="PNY05064.1"/>
    <property type="molecule type" value="Genomic_DNA"/>
</dbReference>
<dbReference type="EC" id="2.3.2.27" evidence="3"/>
<feature type="domain" description="E3 Ubiquitin ligase MUL1-like" evidence="13">
    <location>
        <begin position="82"/>
        <end position="162"/>
    </location>
</feature>
<keyword evidence="7" id="KW-0863">Zinc-finger</keyword>
<dbReference type="AlphaFoldDB" id="A0A2K3NVJ5"/>
<evidence type="ECO:0000256" key="12">
    <source>
        <dbReference type="SAM" id="Phobius"/>
    </source>
</evidence>
<evidence type="ECO:0000256" key="2">
    <source>
        <dbReference type="ARBA" id="ARBA00004141"/>
    </source>
</evidence>
<evidence type="ECO:0000259" key="13">
    <source>
        <dbReference type="Pfam" id="PF12483"/>
    </source>
</evidence>
<proteinExistence type="predicted"/>
<reference evidence="15 16" key="1">
    <citation type="journal article" date="2014" name="Am. J. Bot.">
        <title>Genome assembly and annotation for red clover (Trifolium pratense; Fabaceae).</title>
        <authorList>
            <person name="Istvanek J."/>
            <person name="Jaros M."/>
            <person name="Krenek A."/>
            <person name="Repkova J."/>
        </authorList>
    </citation>
    <scope>NUCLEOTIDE SEQUENCE [LARGE SCALE GENOMIC DNA]</scope>
    <source>
        <strain evidence="16">cv. Tatra</strain>
        <tissue evidence="15">Young leaves</tissue>
    </source>
</reference>
<evidence type="ECO:0000256" key="8">
    <source>
        <dbReference type="ARBA" id="ARBA00022786"/>
    </source>
</evidence>
<gene>
    <name evidence="14" type="ORF">L195_g001503</name>
    <name evidence="15" type="ORF">L195_g003516</name>
</gene>
<protein>
    <recommendedName>
        <fullName evidence="3">RING-type E3 ubiquitin transferase</fullName>
        <ecNumber evidence="3">2.3.2.27</ecNumber>
    </recommendedName>
</protein>
<evidence type="ECO:0000313" key="15">
    <source>
        <dbReference type="EMBL" id="PNY07033.1"/>
    </source>
</evidence>
<keyword evidence="8" id="KW-0833">Ubl conjugation pathway</keyword>
<evidence type="ECO:0000256" key="11">
    <source>
        <dbReference type="ARBA" id="ARBA00023136"/>
    </source>
</evidence>
<feature type="non-terminal residue" evidence="15">
    <location>
        <position position="1"/>
    </location>
</feature>
<evidence type="ECO:0000256" key="3">
    <source>
        <dbReference type="ARBA" id="ARBA00012483"/>
    </source>
</evidence>
<evidence type="ECO:0000256" key="5">
    <source>
        <dbReference type="ARBA" id="ARBA00022692"/>
    </source>
</evidence>
<organism evidence="15 16">
    <name type="scientific">Trifolium pratense</name>
    <name type="common">Red clover</name>
    <dbReference type="NCBI Taxonomy" id="57577"/>
    <lineage>
        <taxon>Eukaryota</taxon>
        <taxon>Viridiplantae</taxon>
        <taxon>Streptophyta</taxon>
        <taxon>Embryophyta</taxon>
        <taxon>Tracheophyta</taxon>
        <taxon>Spermatophyta</taxon>
        <taxon>Magnoliopsida</taxon>
        <taxon>eudicotyledons</taxon>
        <taxon>Gunneridae</taxon>
        <taxon>Pentapetalae</taxon>
        <taxon>rosids</taxon>
        <taxon>fabids</taxon>
        <taxon>Fabales</taxon>
        <taxon>Fabaceae</taxon>
        <taxon>Papilionoideae</taxon>
        <taxon>50 kb inversion clade</taxon>
        <taxon>NPAAA clade</taxon>
        <taxon>Hologalegina</taxon>
        <taxon>IRL clade</taxon>
        <taxon>Trifolieae</taxon>
        <taxon>Trifolium</taxon>
    </lineage>
</organism>
<dbReference type="GO" id="GO:0016020">
    <property type="term" value="C:membrane"/>
    <property type="evidence" value="ECO:0007669"/>
    <property type="project" value="UniProtKB-SubCell"/>
</dbReference>
<evidence type="ECO:0000256" key="4">
    <source>
        <dbReference type="ARBA" id="ARBA00022679"/>
    </source>
</evidence>
<dbReference type="InterPro" id="IPR044231">
    <property type="entry name" value="SP1/SPL1"/>
</dbReference>
<dbReference type="STRING" id="57577.A0A2K3NVJ5"/>
<keyword evidence="11 12" id="KW-0472">Membrane</keyword>
<reference evidence="15 16" key="2">
    <citation type="journal article" date="2017" name="Front. Plant Sci.">
        <title>Gene Classification and Mining of Molecular Markers Useful in Red Clover (Trifolium pratense) Breeding.</title>
        <authorList>
            <person name="Istvanek J."/>
            <person name="Dluhosova J."/>
            <person name="Dluhos P."/>
            <person name="Patkova L."/>
            <person name="Nedelnik J."/>
            <person name="Repkova J."/>
        </authorList>
    </citation>
    <scope>NUCLEOTIDE SEQUENCE [LARGE SCALE GENOMIC DNA]</scope>
    <source>
        <strain evidence="16">cv. Tatra</strain>
        <tissue evidence="15">Young leaves</tissue>
    </source>
</reference>
<evidence type="ECO:0000256" key="7">
    <source>
        <dbReference type="ARBA" id="ARBA00022771"/>
    </source>
</evidence>
<evidence type="ECO:0000313" key="16">
    <source>
        <dbReference type="Proteomes" id="UP000236291"/>
    </source>
</evidence>
<dbReference type="EMBL" id="ASHM01001642">
    <property type="protein sequence ID" value="PNY07033.1"/>
    <property type="molecule type" value="Genomic_DNA"/>
</dbReference>
<name>A0A2K3NVJ5_TRIPR</name>
<dbReference type="PANTHER" id="PTHR47568">
    <property type="match status" value="1"/>
</dbReference>
<comment type="caution">
    <text evidence="15">The sequence shown here is derived from an EMBL/GenBank/DDBJ whole genome shotgun (WGS) entry which is preliminary data.</text>
</comment>
<dbReference type="GO" id="GO:0061630">
    <property type="term" value="F:ubiquitin protein ligase activity"/>
    <property type="evidence" value="ECO:0007669"/>
    <property type="project" value="UniProtKB-EC"/>
</dbReference>
<evidence type="ECO:0000256" key="1">
    <source>
        <dbReference type="ARBA" id="ARBA00000900"/>
    </source>
</evidence>
<dbReference type="GO" id="GO:0016567">
    <property type="term" value="P:protein ubiquitination"/>
    <property type="evidence" value="ECO:0007669"/>
    <property type="project" value="InterPro"/>
</dbReference>
<comment type="catalytic activity">
    <reaction evidence="1">
        <text>S-ubiquitinyl-[E2 ubiquitin-conjugating enzyme]-L-cysteine + [acceptor protein]-L-lysine = [E2 ubiquitin-conjugating enzyme]-L-cysteine + N(6)-ubiquitinyl-[acceptor protein]-L-lysine.</text>
        <dbReference type="EC" id="2.3.2.27"/>
    </reaction>
</comment>
<evidence type="ECO:0000256" key="9">
    <source>
        <dbReference type="ARBA" id="ARBA00022833"/>
    </source>
</evidence>
<dbReference type="Proteomes" id="UP000236291">
    <property type="component" value="Unassembled WGS sequence"/>
</dbReference>
<keyword evidence="9" id="KW-0862">Zinc</keyword>
<keyword evidence="4" id="KW-0808">Transferase</keyword>
<dbReference type="PANTHER" id="PTHR47568:SF2">
    <property type="entry name" value="E3 UBIQUITIN-PROTEIN LIGASE SP1-RELATED"/>
    <property type="match status" value="1"/>
</dbReference>
<evidence type="ECO:0000256" key="6">
    <source>
        <dbReference type="ARBA" id="ARBA00022723"/>
    </source>
</evidence>
<keyword evidence="15" id="KW-0436">Ligase</keyword>
<keyword evidence="10 12" id="KW-1133">Transmembrane helix</keyword>
<feature type="transmembrane region" description="Helical" evidence="12">
    <location>
        <begin position="151"/>
        <end position="173"/>
    </location>
</feature>
<dbReference type="GO" id="GO:0008270">
    <property type="term" value="F:zinc ion binding"/>
    <property type="evidence" value="ECO:0007669"/>
    <property type="project" value="UniProtKB-KW"/>
</dbReference>
<dbReference type="InterPro" id="IPR022170">
    <property type="entry name" value="MUL1-like"/>
</dbReference>
<dbReference type="Pfam" id="PF12483">
    <property type="entry name" value="GIDE"/>
    <property type="match status" value="1"/>
</dbReference>
<sequence length="234" mass="26266">VGRNVDILKSVTRVKQLKELAQLLDTRNSPLLVAISGKVAADSTIICELSGLASVIVEDTVEQHFLKHEKWDWKDHSPVTSFVSKEEFGFKRIERTLPINTSLTVIGEVSKDDAGTIRIQKPQSGPFYVSPNTIDDLIIANHGDFVRWCKYASIGFSIFGSCIIAMHTIQYILTWRRQCEMHKRVLKAAAIIKMSEQQPAIRVQSANIEGKMDDDFSDLCVICIAQKYNVAFVP</sequence>
<accession>A0A2K3NVJ5</accession>
<comment type="subcellular location">
    <subcellularLocation>
        <location evidence="2">Membrane</location>
        <topology evidence="2">Multi-pass membrane protein</topology>
    </subcellularLocation>
</comment>
<keyword evidence="5 12" id="KW-0812">Transmembrane</keyword>
<dbReference type="GO" id="GO:0016874">
    <property type="term" value="F:ligase activity"/>
    <property type="evidence" value="ECO:0007669"/>
    <property type="project" value="UniProtKB-KW"/>
</dbReference>
<keyword evidence="6" id="KW-0479">Metal-binding</keyword>